<dbReference type="InterPro" id="IPR013783">
    <property type="entry name" value="Ig-like_fold"/>
</dbReference>
<reference evidence="3" key="1">
    <citation type="journal article" date="2019" name="Int. J. Syst. Evol. Microbiol.">
        <title>The Global Catalogue of Microorganisms (GCM) 10K type strain sequencing project: providing services to taxonomists for standard genome sequencing and annotation.</title>
        <authorList>
            <consortium name="The Broad Institute Genomics Platform"/>
            <consortium name="The Broad Institute Genome Sequencing Center for Infectious Disease"/>
            <person name="Wu L."/>
            <person name="Ma J."/>
        </authorList>
    </citation>
    <scope>NUCLEOTIDE SEQUENCE [LARGE SCALE GENOMIC DNA]</scope>
    <source>
        <strain evidence="3">JCM 18532</strain>
    </source>
</reference>
<dbReference type="PANTHER" id="PTHR45982">
    <property type="entry name" value="REGULATOR OF CHROMOSOME CONDENSATION"/>
    <property type="match status" value="1"/>
</dbReference>
<evidence type="ECO:0008006" key="4">
    <source>
        <dbReference type="Google" id="ProtNLM"/>
    </source>
</evidence>
<name>A0ABP8ZK40_9ACTN</name>
<accession>A0ABP8ZK40</accession>
<sequence>MRLRNLLAAAAVSALAIGAVGVPAHSVTAPPSAKAGALVSWGDEDNPNAGPAIPIPADLTGPVRSVATNDNVTGVVTLDGGVRVWGGTDESPTAEVAGAPTGVTDAAAIALTTGNAAILRTDGSIRAWGNSGALGDVPTDLRAKAIALQSGTGYAVRPDGTLATWGDEPLYPLPTTGLTDLVDVSASISHVLALRSDGKVVIWGSADYPGVLDLPDFGGKKVAKIATAMVQSGVVFEDGTIDIWGFGVLIPMGEPPFDGLTPATTVTSLSLGSTSAALTADGAVSAWGNDVKVKTIPAALTGQPVSAIAVSNGHAAAVITSFRDLTKPTIAGKPEVGQTLTATPATFSLTPDAPATGQWYAGSDAIAGQTSTTLAVAAAQVGKAISYRTTATRAGQTVTSASTTLGPVTQVTVTPPPAPKAKSKVTAKVKATGKTKKIAKKVKITVTVKTTKGISPAGKVKITLKGKTKKTVNAKVNAKGIATVTVKKVKRGKYTATLAYAGNTRVSSAKATTKFKV</sequence>
<dbReference type="EMBL" id="BAABKN010000036">
    <property type="protein sequence ID" value="GAA4758440.1"/>
    <property type="molecule type" value="Genomic_DNA"/>
</dbReference>
<dbReference type="SUPFAM" id="SSF50985">
    <property type="entry name" value="RCC1/BLIP-II"/>
    <property type="match status" value="1"/>
</dbReference>
<dbReference type="Proteomes" id="UP001499882">
    <property type="component" value="Unassembled WGS sequence"/>
</dbReference>
<evidence type="ECO:0000256" key="1">
    <source>
        <dbReference type="SAM" id="SignalP"/>
    </source>
</evidence>
<keyword evidence="1" id="KW-0732">Signal</keyword>
<keyword evidence="3" id="KW-1185">Reference proteome</keyword>
<protein>
    <recommendedName>
        <fullName evidence="4">Bacterial Ig-like domain-containing protein</fullName>
    </recommendedName>
</protein>
<proteinExistence type="predicted"/>
<evidence type="ECO:0000313" key="2">
    <source>
        <dbReference type="EMBL" id="GAA4758440.1"/>
    </source>
</evidence>
<dbReference type="Gene3D" id="2.130.10.30">
    <property type="entry name" value="Regulator of chromosome condensation 1/beta-lactamase-inhibitor protein II"/>
    <property type="match status" value="2"/>
</dbReference>
<feature type="signal peptide" evidence="1">
    <location>
        <begin position="1"/>
        <end position="24"/>
    </location>
</feature>
<dbReference type="Pfam" id="PF13540">
    <property type="entry name" value="RCC1_2"/>
    <property type="match status" value="1"/>
</dbReference>
<organism evidence="2 3">
    <name type="scientific">Nocardioides endophyticus</name>
    <dbReference type="NCBI Taxonomy" id="1353775"/>
    <lineage>
        <taxon>Bacteria</taxon>
        <taxon>Bacillati</taxon>
        <taxon>Actinomycetota</taxon>
        <taxon>Actinomycetes</taxon>
        <taxon>Propionibacteriales</taxon>
        <taxon>Nocardioidaceae</taxon>
        <taxon>Nocardioides</taxon>
    </lineage>
</organism>
<dbReference type="RefSeq" id="WP_345529862.1">
    <property type="nucleotide sequence ID" value="NZ_BAABKN010000036.1"/>
</dbReference>
<feature type="chain" id="PRO_5045434524" description="Bacterial Ig-like domain-containing protein" evidence="1">
    <location>
        <begin position="25"/>
        <end position="517"/>
    </location>
</feature>
<dbReference type="Gene3D" id="2.60.40.10">
    <property type="entry name" value="Immunoglobulins"/>
    <property type="match status" value="1"/>
</dbReference>
<dbReference type="PANTHER" id="PTHR45982:SF1">
    <property type="entry name" value="REGULATOR OF CHROMOSOME CONDENSATION"/>
    <property type="match status" value="1"/>
</dbReference>
<dbReference type="InterPro" id="IPR009091">
    <property type="entry name" value="RCC1/BLIP-II"/>
</dbReference>
<evidence type="ECO:0000313" key="3">
    <source>
        <dbReference type="Proteomes" id="UP001499882"/>
    </source>
</evidence>
<dbReference type="Gene3D" id="2.60.40.2700">
    <property type="match status" value="1"/>
</dbReference>
<gene>
    <name evidence="2" type="ORF">GCM10023350_50250</name>
</gene>
<dbReference type="InterPro" id="IPR051553">
    <property type="entry name" value="Ran_GTPase-activating"/>
</dbReference>
<comment type="caution">
    <text evidence="2">The sequence shown here is derived from an EMBL/GenBank/DDBJ whole genome shotgun (WGS) entry which is preliminary data.</text>
</comment>